<dbReference type="PANTHER" id="PTHR10328:SF15">
    <property type="entry name" value="BHLH TRANSCRIPTION FACTOR"/>
    <property type="match status" value="1"/>
</dbReference>
<organism evidence="5 6">
    <name type="scientific">Somion occarium</name>
    <dbReference type="NCBI Taxonomy" id="3059160"/>
    <lineage>
        <taxon>Eukaryota</taxon>
        <taxon>Fungi</taxon>
        <taxon>Dikarya</taxon>
        <taxon>Basidiomycota</taxon>
        <taxon>Agaricomycotina</taxon>
        <taxon>Agaricomycetes</taxon>
        <taxon>Polyporales</taxon>
        <taxon>Cerrenaceae</taxon>
        <taxon>Somion</taxon>
    </lineage>
</organism>
<dbReference type="InterPro" id="IPR036638">
    <property type="entry name" value="HLH_DNA-bd_sf"/>
</dbReference>
<feature type="region of interest" description="Disordered" evidence="3">
    <location>
        <begin position="533"/>
        <end position="618"/>
    </location>
</feature>
<feature type="compositionally biased region" description="Polar residues" evidence="3">
    <location>
        <begin position="604"/>
        <end position="618"/>
    </location>
</feature>
<name>A0ABP1D0M5_9APHY</name>
<evidence type="ECO:0000313" key="5">
    <source>
        <dbReference type="EMBL" id="CAL1700612.1"/>
    </source>
</evidence>
<dbReference type="PANTHER" id="PTHR10328">
    <property type="entry name" value="PROTEIN MAX MYC-ASSOCIATED FACTOR X"/>
    <property type="match status" value="1"/>
</dbReference>
<accession>A0ABP1D0M5</accession>
<evidence type="ECO:0000259" key="4">
    <source>
        <dbReference type="PROSITE" id="PS50888"/>
    </source>
</evidence>
<dbReference type="SMART" id="SM00353">
    <property type="entry name" value="HLH"/>
    <property type="match status" value="1"/>
</dbReference>
<feature type="compositionally biased region" description="Pro residues" evidence="3">
    <location>
        <begin position="549"/>
        <end position="580"/>
    </location>
</feature>
<proteinExistence type="predicted"/>
<reference evidence="6" key="1">
    <citation type="submission" date="2024-04" db="EMBL/GenBank/DDBJ databases">
        <authorList>
            <person name="Shaw F."/>
            <person name="Minotto A."/>
        </authorList>
    </citation>
    <scope>NUCLEOTIDE SEQUENCE [LARGE SCALE GENOMIC DNA]</scope>
</reference>
<dbReference type="Gene3D" id="4.10.280.10">
    <property type="entry name" value="Helix-loop-helix DNA-binding domain"/>
    <property type="match status" value="1"/>
</dbReference>
<feature type="region of interest" description="Disordered" evidence="3">
    <location>
        <begin position="42"/>
        <end position="74"/>
    </location>
</feature>
<feature type="compositionally biased region" description="Basic and acidic residues" evidence="3">
    <location>
        <begin position="178"/>
        <end position="213"/>
    </location>
</feature>
<gene>
    <name evidence="5" type="ORF">GFSPODELE1_LOCUS3219</name>
</gene>
<keyword evidence="6" id="KW-1185">Reference proteome</keyword>
<evidence type="ECO:0000313" key="6">
    <source>
        <dbReference type="Proteomes" id="UP001497453"/>
    </source>
</evidence>
<evidence type="ECO:0000256" key="1">
    <source>
        <dbReference type="ARBA" id="ARBA00023125"/>
    </source>
</evidence>
<feature type="compositionally biased region" description="Polar residues" evidence="3">
    <location>
        <begin position="385"/>
        <end position="396"/>
    </location>
</feature>
<keyword evidence="1" id="KW-0238">DNA-binding</keyword>
<keyword evidence="2" id="KW-0539">Nucleus</keyword>
<dbReference type="PROSITE" id="PS50888">
    <property type="entry name" value="BHLH"/>
    <property type="match status" value="1"/>
</dbReference>
<dbReference type="CDD" id="cd19690">
    <property type="entry name" value="bHLHzip_spESC1_like"/>
    <property type="match status" value="1"/>
</dbReference>
<dbReference type="Pfam" id="PF00010">
    <property type="entry name" value="HLH"/>
    <property type="match status" value="1"/>
</dbReference>
<evidence type="ECO:0000256" key="3">
    <source>
        <dbReference type="SAM" id="MobiDB-lite"/>
    </source>
</evidence>
<feature type="compositionally biased region" description="Basic residues" evidence="3">
    <location>
        <begin position="401"/>
        <end position="411"/>
    </location>
</feature>
<feature type="compositionally biased region" description="Polar residues" evidence="3">
    <location>
        <begin position="300"/>
        <end position="318"/>
    </location>
</feature>
<dbReference type="InterPro" id="IPR011598">
    <property type="entry name" value="bHLH_dom"/>
</dbReference>
<sequence>MTSDFSFHVTDKARPVDETSLHVDHLTDLTVVMDIGSEASAAAVGPTDRAGPAAGNSQIKTPSPSSASRHSPVTPLAPLEFLQNHRRGSITDPSLHAAPASNHSQNLGHFPRPLRQPEPVSSAQPLPTSGYRFGEASRASDTTLPHFRQLLRSPSTEGDSPIERKPDRTPTGSVGPRDSAEDFIRDSMEIENHSQQHEHSQNRSTTDHIDVNTRRPSIAGTKRKLSSDRDTPMASNGEVDPHLTGPGVPNADSDGPAAKRRGSTFDTTRIAQLSLDERRNSVDGRAGPPPQWWSERRDSTASMFSANTPLTGYSTPSSGLPGDSPHGRPPTSIATFAWPVNPHTDQGQGPPPMQSEGGVAATPHYELGMMPPGPYSSDRRMSAPVISSENMSTPASGPTRLRQRSRPTSRARMKDQSAANNPQSPGPSGSNVIAEDASSQLQAPQKEPGSTPYSRSPELRVSHKLAERKRRKEMKELFDELRDQLPADRGMKASKWEILSKAVDFIATLKQSHQDMAREIEMLRHELDAVRQGLPPFGPGGPHPVVYPHGPPVGAPYAPPPGPQPGPPLSHAPPPVPPPQHMSQQSPLSRPGSSHAPYPPGASLPQNGNSNQENTTTS</sequence>
<dbReference type="InterPro" id="IPR040106">
    <property type="entry name" value="Esc1_bHLHzip"/>
</dbReference>
<evidence type="ECO:0000256" key="2">
    <source>
        <dbReference type="ARBA" id="ARBA00023242"/>
    </source>
</evidence>
<protein>
    <recommendedName>
        <fullName evidence="4">BHLH domain-containing protein</fullName>
    </recommendedName>
</protein>
<dbReference type="EMBL" id="OZ037945">
    <property type="protein sequence ID" value="CAL1700612.1"/>
    <property type="molecule type" value="Genomic_DNA"/>
</dbReference>
<feature type="domain" description="BHLH" evidence="4">
    <location>
        <begin position="458"/>
        <end position="509"/>
    </location>
</feature>
<feature type="compositionally biased region" description="Polar residues" evidence="3">
    <location>
        <begin position="55"/>
        <end position="71"/>
    </location>
</feature>
<dbReference type="Proteomes" id="UP001497453">
    <property type="component" value="Chromosome 2"/>
</dbReference>
<dbReference type="SUPFAM" id="SSF47459">
    <property type="entry name" value="HLH, helix-loop-helix DNA-binding domain"/>
    <property type="match status" value="1"/>
</dbReference>
<feature type="compositionally biased region" description="Polar residues" evidence="3">
    <location>
        <begin position="417"/>
        <end position="443"/>
    </location>
</feature>
<feature type="region of interest" description="Disordered" evidence="3">
    <location>
        <begin position="89"/>
        <end position="471"/>
    </location>
</feature>